<dbReference type="InterPro" id="IPR011006">
    <property type="entry name" value="CheY-like_superfamily"/>
</dbReference>
<evidence type="ECO:0000313" key="6">
    <source>
        <dbReference type="EMBL" id="QIB69944.1"/>
    </source>
</evidence>
<dbReference type="Gene3D" id="3.40.50.2300">
    <property type="match status" value="1"/>
</dbReference>
<evidence type="ECO:0000256" key="1">
    <source>
        <dbReference type="ARBA" id="ARBA00018672"/>
    </source>
</evidence>
<dbReference type="SUPFAM" id="SSF52172">
    <property type="entry name" value="CheY-like"/>
    <property type="match status" value="1"/>
</dbReference>
<feature type="modified residue" description="4-aspartylphosphate" evidence="4">
    <location>
        <position position="52"/>
    </location>
</feature>
<dbReference type="GO" id="GO:0003677">
    <property type="term" value="F:DNA binding"/>
    <property type="evidence" value="ECO:0007669"/>
    <property type="project" value="InterPro"/>
</dbReference>
<comment type="function">
    <text evidence="3">May play the central regulatory role in sporulation. It may be an element of the effector pathway responsible for the activation of sporulation genes in response to nutritional stress. Spo0A may act in concert with spo0H (a sigma factor) to control the expression of some genes that are critical to the sporulation process.</text>
</comment>
<dbReference type="InterPro" id="IPR050595">
    <property type="entry name" value="Bact_response_regulator"/>
</dbReference>
<protein>
    <recommendedName>
        <fullName evidence="1">Stage 0 sporulation protein A homolog</fullName>
    </recommendedName>
</protein>
<dbReference type="CDD" id="cd17546">
    <property type="entry name" value="REC_hyHK_CKI1_RcsC-like"/>
    <property type="match status" value="1"/>
</dbReference>
<dbReference type="InterPro" id="IPR007492">
    <property type="entry name" value="LytTR_DNA-bd_dom"/>
</dbReference>
<dbReference type="PANTHER" id="PTHR44591">
    <property type="entry name" value="STRESS RESPONSE REGULATOR PROTEIN 1"/>
    <property type="match status" value="1"/>
</dbReference>
<proteinExistence type="predicted"/>
<dbReference type="SMART" id="SM00448">
    <property type="entry name" value="REC"/>
    <property type="match status" value="1"/>
</dbReference>
<evidence type="ECO:0000256" key="3">
    <source>
        <dbReference type="ARBA" id="ARBA00024867"/>
    </source>
</evidence>
<dbReference type="InterPro" id="IPR001789">
    <property type="entry name" value="Sig_transdc_resp-reg_receiver"/>
</dbReference>
<reference evidence="6 7" key="1">
    <citation type="submission" date="2020-02" db="EMBL/GenBank/DDBJ databases">
        <authorList>
            <person name="Kim Y.B."/>
            <person name="Roh S.W."/>
        </authorList>
    </citation>
    <scope>NUCLEOTIDE SEQUENCE [LARGE SCALE GENOMIC DNA]</scope>
    <source>
        <strain evidence="6 7">DSM 103574</strain>
    </source>
</reference>
<dbReference type="PANTHER" id="PTHR44591:SF3">
    <property type="entry name" value="RESPONSE REGULATORY DOMAIN-CONTAINING PROTEIN"/>
    <property type="match status" value="1"/>
</dbReference>
<accession>A0A858BZ18</accession>
<keyword evidence="2 4" id="KW-0597">Phosphoprotein</keyword>
<dbReference type="KEGG" id="abut:Ami103574_11700"/>
<evidence type="ECO:0000259" key="5">
    <source>
        <dbReference type="PROSITE" id="PS50110"/>
    </source>
</evidence>
<dbReference type="Gene3D" id="2.40.50.1020">
    <property type="entry name" value="LytTr DNA-binding domain"/>
    <property type="match status" value="1"/>
</dbReference>
<sequence>MKVLIVEDQKIEAEFIEKIVIKIQNTEGIWCSNAEDALLSLQAQEFDLFILDVQLPGADGFSLAKQIRQQKKYQLTPILFVTGSKRNSLEAFQKYHCYDYIEKPFGQQDLYDKLSELIESISYKKQAAATHSAINSRQEFACISSRNGEFYLNKKQFLFVEIRNSNAIFYFADKTIERSGVSLSGLLEDFNDEFILRCHKSFALNIRNTQCITAVNYRLWSASFAQTEKTVDISHKYYELVQHAMQKLAVSSEED</sequence>
<gene>
    <name evidence="6" type="ORF">Ami103574_11700</name>
</gene>
<keyword evidence="7" id="KW-1185">Reference proteome</keyword>
<dbReference type="Pfam" id="PF00072">
    <property type="entry name" value="Response_reg"/>
    <property type="match status" value="1"/>
</dbReference>
<evidence type="ECO:0000313" key="7">
    <source>
        <dbReference type="Proteomes" id="UP000466848"/>
    </source>
</evidence>
<name>A0A858BZ18_9FIRM</name>
<dbReference type="PROSITE" id="PS50110">
    <property type="entry name" value="RESPONSE_REGULATORY"/>
    <property type="match status" value="1"/>
</dbReference>
<dbReference type="SMART" id="SM00850">
    <property type="entry name" value="LytTR"/>
    <property type="match status" value="1"/>
</dbReference>
<dbReference type="Proteomes" id="UP000466848">
    <property type="component" value="Chromosome"/>
</dbReference>
<dbReference type="Pfam" id="PF04397">
    <property type="entry name" value="LytTR"/>
    <property type="match status" value="1"/>
</dbReference>
<organism evidence="6 7">
    <name type="scientific">Aminipila butyrica</name>
    <dbReference type="NCBI Taxonomy" id="433296"/>
    <lineage>
        <taxon>Bacteria</taxon>
        <taxon>Bacillati</taxon>
        <taxon>Bacillota</taxon>
        <taxon>Clostridia</taxon>
        <taxon>Peptostreptococcales</taxon>
        <taxon>Anaerovoracaceae</taxon>
        <taxon>Aminipila</taxon>
    </lineage>
</organism>
<dbReference type="AlphaFoldDB" id="A0A858BZ18"/>
<dbReference type="RefSeq" id="WP_163067184.1">
    <property type="nucleotide sequence ID" value="NZ_CP048649.1"/>
</dbReference>
<dbReference type="EMBL" id="CP048649">
    <property type="protein sequence ID" value="QIB69944.1"/>
    <property type="molecule type" value="Genomic_DNA"/>
</dbReference>
<evidence type="ECO:0000256" key="4">
    <source>
        <dbReference type="PROSITE-ProRule" id="PRU00169"/>
    </source>
</evidence>
<feature type="domain" description="Response regulatory" evidence="5">
    <location>
        <begin position="2"/>
        <end position="118"/>
    </location>
</feature>
<dbReference type="GO" id="GO:0000160">
    <property type="term" value="P:phosphorelay signal transduction system"/>
    <property type="evidence" value="ECO:0007669"/>
    <property type="project" value="InterPro"/>
</dbReference>
<evidence type="ECO:0000256" key="2">
    <source>
        <dbReference type="ARBA" id="ARBA00022553"/>
    </source>
</evidence>